<proteinExistence type="predicted"/>
<reference evidence="2" key="1">
    <citation type="journal article" date="2018" name="Genome Biol. Evol.">
        <title>Genomics and development of Lentinus tigrinus, a white-rot wood-decaying mushroom with dimorphic fruiting bodies.</title>
        <authorList>
            <person name="Wu B."/>
            <person name="Xu Z."/>
            <person name="Knudson A."/>
            <person name="Carlson A."/>
            <person name="Chen N."/>
            <person name="Kovaka S."/>
            <person name="LaButti K."/>
            <person name="Lipzen A."/>
            <person name="Pennachio C."/>
            <person name="Riley R."/>
            <person name="Schakwitz W."/>
            <person name="Umezawa K."/>
            <person name="Ohm R.A."/>
            <person name="Grigoriev I.V."/>
            <person name="Nagy L.G."/>
            <person name="Gibbons J."/>
            <person name="Hibbett D."/>
        </authorList>
    </citation>
    <scope>NUCLEOTIDE SEQUENCE [LARGE SCALE GENOMIC DNA]</scope>
    <source>
        <strain evidence="2">ALCF2SS1-6</strain>
    </source>
</reference>
<dbReference type="Gene3D" id="1.20.1110.10">
    <property type="entry name" value="Calcium-transporting ATPase, transmembrane domain"/>
    <property type="match status" value="1"/>
</dbReference>
<accession>A0A5C2SNB5</accession>
<feature type="transmembrane region" description="Helical" evidence="1">
    <location>
        <begin position="22"/>
        <end position="45"/>
    </location>
</feature>
<dbReference type="Proteomes" id="UP000313359">
    <property type="component" value="Unassembled WGS sequence"/>
</dbReference>
<dbReference type="AlphaFoldDB" id="A0A5C2SNB5"/>
<evidence type="ECO:0000313" key="3">
    <source>
        <dbReference type="Proteomes" id="UP000313359"/>
    </source>
</evidence>
<keyword evidence="1" id="KW-0472">Membrane</keyword>
<gene>
    <name evidence="2" type="ORF">L227DRAFT_606863</name>
</gene>
<keyword evidence="1" id="KW-0812">Transmembrane</keyword>
<protein>
    <submittedName>
        <fullName evidence="2">Uncharacterized protein</fullName>
    </submittedName>
</protein>
<dbReference type="OrthoDB" id="3266299at2759"/>
<organism evidence="2 3">
    <name type="scientific">Lentinus tigrinus ALCF2SS1-6</name>
    <dbReference type="NCBI Taxonomy" id="1328759"/>
    <lineage>
        <taxon>Eukaryota</taxon>
        <taxon>Fungi</taxon>
        <taxon>Dikarya</taxon>
        <taxon>Basidiomycota</taxon>
        <taxon>Agaricomycotina</taxon>
        <taxon>Agaricomycetes</taxon>
        <taxon>Polyporales</taxon>
        <taxon>Polyporaceae</taxon>
        <taxon>Lentinus</taxon>
    </lineage>
</organism>
<dbReference type="EMBL" id="ML122252">
    <property type="protein sequence ID" value="RPD65335.1"/>
    <property type="molecule type" value="Genomic_DNA"/>
</dbReference>
<evidence type="ECO:0000256" key="1">
    <source>
        <dbReference type="SAM" id="Phobius"/>
    </source>
</evidence>
<sequence length="64" mass="7056">MTLSVDRVLPSDEPNSLDLAEIFAYAIAYGLYLTLSTIPLIAIVIHNDPQLHAVVYYLPLVVIS</sequence>
<evidence type="ECO:0000313" key="2">
    <source>
        <dbReference type="EMBL" id="RPD65335.1"/>
    </source>
</evidence>
<dbReference type="STRING" id="1328759.A0A5C2SNB5"/>
<name>A0A5C2SNB5_9APHY</name>
<keyword evidence="3" id="KW-1185">Reference proteome</keyword>
<keyword evidence="1" id="KW-1133">Transmembrane helix</keyword>